<dbReference type="PANTHER" id="PTHR43507:SF21">
    <property type="entry name" value="NAD(P)H-QUINONE OXIDOREDUCTASE CHAIN 4, CHLOROPLASTIC"/>
    <property type="match status" value="1"/>
</dbReference>
<proteinExistence type="predicted"/>
<dbReference type="GO" id="GO:0048039">
    <property type="term" value="F:ubiquinone binding"/>
    <property type="evidence" value="ECO:0007669"/>
    <property type="project" value="TreeGrafter"/>
</dbReference>
<dbReference type="AlphaFoldDB" id="A0A0F9FGP8"/>
<dbReference type="GO" id="GO:0042773">
    <property type="term" value="P:ATP synthesis coupled electron transport"/>
    <property type="evidence" value="ECO:0007669"/>
    <property type="project" value="InterPro"/>
</dbReference>
<comment type="caution">
    <text evidence="3">The sequence shown here is derived from an EMBL/GenBank/DDBJ whole genome shotgun (WGS) entry which is preliminary data.</text>
</comment>
<sequence>MLSILIFLPLVGGLAAALLPNAERRGGRDAGFVSLLFAAATLGITIGLIAEFDAGAGLQRVTDFTWISELGIHYKLGVDGLNLFLIALTALLWVVATTGSLPRETRSGSSSGRRRTSHHPHR</sequence>
<dbReference type="PANTHER" id="PTHR43507">
    <property type="entry name" value="NADH-UBIQUINONE OXIDOREDUCTASE CHAIN 4"/>
    <property type="match status" value="1"/>
</dbReference>
<name>A0A0F9FGP8_9ZZZZ</name>
<dbReference type="EMBL" id="LAZR01030501">
    <property type="protein sequence ID" value="KKL56420.1"/>
    <property type="molecule type" value="Genomic_DNA"/>
</dbReference>
<evidence type="ECO:0000313" key="3">
    <source>
        <dbReference type="EMBL" id="KKL56420.1"/>
    </source>
</evidence>
<protein>
    <recommendedName>
        <fullName evidence="4">NADH:quinone oxidoreductase/Mrp antiporter membrane subunit domain-containing protein</fullName>
    </recommendedName>
</protein>
<reference evidence="3" key="1">
    <citation type="journal article" date="2015" name="Nature">
        <title>Complex archaea that bridge the gap between prokaryotes and eukaryotes.</title>
        <authorList>
            <person name="Spang A."/>
            <person name="Saw J.H."/>
            <person name="Jorgensen S.L."/>
            <person name="Zaremba-Niedzwiedzka K."/>
            <person name="Martijn J."/>
            <person name="Lind A.E."/>
            <person name="van Eijk R."/>
            <person name="Schleper C."/>
            <person name="Guy L."/>
            <person name="Ettema T.J."/>
        </authorList>
    </citation>
    <scope>NUCLEOTIDE SEQUENCE</scope>
</reference>
<evidence type="ECO:0000256" key="1">
    <source>
        <dbReference type="SAM" id="MobiDB-lite"/>
    </source>
</evidence>
<keyword evidence="2" id="KW-1133">Transmembrane helix</keyword>
<evidence type="ECO:0000256" key="2">
    <source>
        <dbReference type="SAM" id="Phobius"/>
    </source>
</evidence>
<organism evidence="3">
    <name type="scientific">marine sediment metagenome</name>
    <dbReference type="NCBI Taxonomy" id="412755"/>
    <lineage>
        <taxon>unclassified sequences</taxon>
        <taxon>metagenomes</taxon>
        <taxon>ecological metagenomes</taxon>
    </lineage>
</organism>
<evidence type="ECO:0008006" key="4">
    <source>
        <dbReference type="Google" id="ProtNLM"/>
    </source>
</evidence>
<dbReference type="InterPro" id="IPR003918">
    <property type="entry name" value="NADH_UbQ_OxRdtase"/>
</dbReference>
<dbReference type="GO" id="GO:0008137">
    <property type="term" value="F:NADH dehydrogenase (ubiquinone) activity"/>
    <property type="evidence" value="ECO:0007669"/>
    <property type="project" value="InterPro"/>
</dbReference>
<keyword evidence="2" id="KW-0472">Membrane</keyword>
<gene>
    <name evidence="3" type="ORF">LCGC14_2245600</name>
</gene>
<dbReference type="GO" id="GO:0015990">
    <property type="term" value="P:electron transport coupled proton transport"/>
    <property type="evidence" value="ECO:0007669"/>
    <property type="project" value="TreeGrafter"/>
</dbReference>
<feature type="transmembrane region" description="Helical" evidence="2">
    <location>
        <begin position="32"/>
        <end position="50"/>
    </location>
</feature>
<dbReference type="GO" id="GO:0003954">
    <property type="term" value="F:NADH dehydrogenase activity"/>
    <property type="evidence" value="ECO:0007669"/>
    <property type="project" value="TreeGrafter"/>
</dbReference>
<feature type="region of interest" description="Disordered" evidence="1">
    <location>
        <begin position="101"/>
        <end position="122"/>
    </location>
</feature>
<feature type="compositionally biased region" description="Basic residues" evidence="1">
    <location>
        <begin position="112"/>
        <end position="122"/>
    </location>
</feature>
<accession>A0A0F9FGP8</accession>
<keyword evidence="2" id="KW-0812">Transmembrane</keyword>
<feature type="transmembrane region" description="Helical" evidence="2">
    <location>
        <begin position="81"/>
        <end position="101"/>
    </location>
</feature>